<keyword evidence="1" id="KW-1133">Transmembrane helix</keyword>
<proteinExistence type="predicted"/>
<accession>A0A3D8JRP0</accession>
<dbReference type="Proteomes" id="UP000256838">
    <property type="component" value="Unassembled WGS sequence"/>
</dbReference>
<organism evidence="2 3">
    <name type="scientific">Trinickia dinghuensis</name>
    <dbReference type="NCBI Taxonomy" id="2291023"/>
    <lineage>
        <taxon>Bacteria</taxon>
        <taxon>Pseudomonadati</taxon>
        <taxon>Pseudomonadota</taxon>
        <taxon>Betaproteobacteria</taxon>
        <taxon>Burkholderiales</taxon>
        <taxon>Burkholderiaceae</taxon>
        <taxon>Trinickia</taxon>
    </lineage>
</organism>
<keyword evidence="1" id="KW-0472">Membrane</keyword>
<dbReference type="OrthoDB" id="9101805at2"/>
<dbReference type="AlphaFoldDB" id="A0A3D8JRP0"/>
<gene>
    <name evidence="2" type="ORF">DWV00_28175</name>
</gene>
<evidence type="ECO:0000256" key="1">
    <source>
        <dbReference type="SAM" id="Phobius"/>
    </source>
</evidence>
<dbReference type="RefSeq" id="WP_115536910.1">
    <property type="nucleotide sequence ID" value="NZ_QRGA01000019.1"/>
</dbReference>
<comment type="caution">
    <text evidence="2">The sequence shown here is derived from an EMBL/GenBank/DDBJ whole genome shotgun (WGS) entry which is preliminary data.</text>
</comment>
<evidence type="ECO:0000313" key="3">
    <source>
        <dbReference type="Proteomes" id="UP000256838"/>
    </source>
</evidence>
<dbReference type="EMBL" id="QRGA01000019">
    <property type="protein sequence ID" value="RDU95452.1"/>
    <property type="molecule type" value="Genomic_DNA"/>
</dbReference>
<name>A0A3D8JRP0_9BURK</name>
<evidence type="ECO:0000313" key="2">
    <source>
        <dbReference type="EMBL" id="RDU95452.1"/>
    </source>
</evidence>
<reference evidence="2 3" key="1">
    <citation type="submission" date="2018-08" db="EMBL/GenBank/DDBJ databases">
        <title>Paraburkholderia sp. DHOM06 isolated from forest soil.</title>
        <authorList>
            <person name="Gao Z.-H."/>
            <person name="Qiu L.-H."/>
        </authorList>
    </citation>
    <scope>NUCLEOTIDE SEQUENCE [LARGE SCALE GENOMIC DNA]</scope>
    <source>
        <strain evidence="2 3">DHOM06</strain>
    </source>
</reference>
<keyword evidence="1" id="KW-0812">Transmembrane</keyword>
<protein>
    <submittedName>
        <fullName evidence="2">Uncharacterized protein</fullName>
    </submittedName>
</protein>
<sequence>MKLRTLGIVLATSLMPVAASVFLLFAIVFRHYDGDTGSCPTQPYEVTKKHIADYLKANNKPTNKVVFEDDAHYDNTTNWWMVPFRVNSTRYEAMVDCHGGIEITGALK</sequence>
<keyword evidence="3" id="KW-1185">Reference proteome</keyword>
<feature type="transmembrane region" description="Helical" evidence="1">
    <location>
        <begin position="6"/>
        <end position="29"/>
    </location>
</feature>